<dbReference type="InterPro" id="IPR014048">
    <property type="entry name" value="MethylDNA_cys_MeTrfase_DNA-bd"/>
</dbReference>
<dbReference type="InterPro" id="IPR036388">
    <property type="entry name" value="WH-like_DNA-bd_sf"/>
</dbReference>
<proteinExistence type="inferred from homology"/>
<evidence type="ECO:0000256" key="2">
    <source>
        <dbReference type="ARBA" id="ARBA00008711"/>
    </source>
</evidence>
<dbReference type="GO" id="GO:0032259">
    <property type="term" value="P:methylation"/>
    <property type="evidence" value="ECO:0007669"/>
    <property type="project" value="UniProtKB-KW"/>
</dbReference>
<dbReference type="AlphaFoldDB" id="A0A084A8T4"/>
<keyword evidence="7" id="KW-0234">DNA repair</keyword>
<dbReference type="Pfam" id="PF02870">
    <property type="entry name" value="Methyltransf_1N"/>
    <property type="match status" value="1"/>
</dbReference>
<evidence type="ECO:0000256" key="4">
    <source>
        <dbReference type="ARBA" id="ARBA00022603"/>
    </source>
</evidence>
<keyword evidence="4 11" id="KW-0489">Methyltransferase</keyword>
<evidence type="ECO:0000259" key="10">
    <source>
        <dbReference type="Pfam" id="PF02870"/>
    </source>
</evidence>
<dbReference type="Gene3D" id="1.10.10.10">
    <property type="entry name" value="Winged helix-like DNA-binding domain superfamily/Winged helix DNA-binding domain"/>
    <property type="match status" value="1"/>
</dbReference>
<dbReference type="Proteomes" id="UP000028401">
    <property type="component" value="Unassembled WGS sequence"/>
</dbReference>
<feature type="domain" description="Methylguanine DNA methyltransferase ribonuclease-like" evidence="10">
    <location>
        <begin position="2"/>
        <end position="75"/>
    </location>
</feature>
<name>A0A084A8T4_LACLC</name>
<dbReference type="EMBL" id="AZSI01000134">
    <property type="protein sequence ID" value="KEY61713.1"/>
    <property type="molecule type" value="Genomic_DNA"/>
</dbReference>
<dbReference type="PATRIC" id="fig|1415168.3.peg.2220"/>
<evidence type="ECO:0000256" key="6">
    <source>
        <dbReference type="ARBA" id="ARBA00022763"/>
    </source>
</evidence>
<dbReference type="PANTHER" id="PTHR10815:SF5">
    <property type="entry name" value="METHYLATED-DNA--PROTEIN-CYSTEINE METHYLTRANSFERASE"/>
    <property type="match status" value="1"/>
</dbReference>
<evidence type="ECO:0000256" key="5">
    <source>
        <dbReference type="ARBA" id="ARBA00022679"/>
    </source>
</evidence>
<keyword evidence="6" id="KW-0227">DNA damage</keyword>
<dbReference type="SUPFAM" id="SSF53155">
    <property type="entry name" value="Methylated DNA-protein cysteine methyltransferase domain"/>
    <property type="match status" value="1"/>
</dbReference>
<evidence type="ECO:0000256" key="7">
    <source>
        <dbReference type="ARBA" id="ARBA00023204"/>
    </source>
</evidence>
<dbReference type="GO" id="GO:0006281">
    <property type="term" value="P:DNA repair"/>
    <property type="evidence" value="ECO:0007669"/>
    <property type="project" value="UniProtKB-KW"/>
</dbReference>
<dbReference type="Pfam" id="PF01035">
    <property type="entry name" value="DNA_binding_1"/>
    <property type="match status" value="1"/>
</dbReference>
<dbReference type="PANTHER" id="PTHR10815">
    <property type="entry name" value="METHYLATED-DNA--PROTEIN-CYSTEINE METHYLTRANSFERASE"/>
    <property type="match status" value="1"/>
</dbReference>
<evidence type="ECO:0000313" key="11">
    <source>
        <dbReference type="EMBL" id="KEY61713.1"/>
    </source>
</evidence>
<gene>
    <name evidence="11" type="ORF">U725_02155</name>
</gene>
<dbReference type="RefSeq" id="WP_042748737.1">
    <property type="nucleotide sequence ID" value="NZ_AZSI01000134.1"/>
</dbReference>
<reference evidence="11 12" key="1">
    <citation type="submission" date="2014-06" db="EMBL/GenBank/DDBJ databases">
        <title>Draft genome sequence of the putrescine producing strain Lactococcus lactis subsp cremoris GE214.</title>
        <authorList>
            <person name="Ladero V."/>
            <person name="Linares D.M."/>
            <person name="del Rio B."/>
            <person name="Mayo B."/>
            <person name="Martin M.C."/>
            <person name="Fernandez M."/>
            <person name="Alvarez M.A."/>
        </authorList>
    </citation>
    <scope>NUCLEOTIDE SEQUENCE [LARGE SCALE GENOMIC DNA]</scope>
    <source>
        <strain evidence="11 12">GE214</strain>
    </source>
</reference>
<evidence type="ECO:0000256" key="3">
    <source>
        <dbReference type="ARBA" id="ARBA00011918"/>
    </source>
</evidence>
<protein>
    <recommendedName>
        <fullName evidence="3">methylated-DNA--[protein]-cysteine S-methyltransferase</fullName>
        <ecNumber evidence="3">2.1.1.63</ecNumber>
    </recommendedName>
</protein>
<dbReference type="InterPro" id="IPR036631">
    <property type="entry name" value="MGMT_N_sf"/>
</dbReference>
<dbReference type="FunFam" id="1.10.10.10:FF:000214">
    <property type="entry name" value="Methylated-DNA--protein-cysteine methyltransferase"/>
    <property type="match status" value="1"/>
</dbReference>
<organism evidence="11 12">
    <name type="scientific">Lactococcus cremoris subsp. cremoris GE214</name>
    <dbReference type="NCBI Taxonomy" id="1415168"/>
    <lineage>
        <taxon>Bacteria</taxon>
        <taxon>Bacillati</taxon>
        <taxon>Bacillota</taxon>
        <taxon>Bacilli</taxon>
        <taxon>Lactobacillales</taxon>
        <taxon>Streptococcaceae</taxon>
        <taxon>Lactococcus</taxon>
        <taxon>Lactococcus cremoris subsp. cremoris</taxon>
    </lineage>
</organism>
<evidence type="ECO:0000256" key="8">
    <source>
        <dbReference type="ARBA" id="ARBA00049348"/>
    </source>
</evidence>
<evidence type="ECO:0000313" key="12">
    <source>
        <dbReference type="Proteomes" id="UP000028401"/>
    </source>
</evidence>
<dbReference type="CDD" id="cd06445">
    <property type="entry name" value="ATase"/>
    <property type="match status" value="1"/>
</dbReference>
<comment type="similarity">
    <text evidence="2">Belongs to the MGMT family.</text>
</comment>
<evidence type="ECO:0000259" key="9">
    <source>
        <dbReference type="Pfam" id="PF01035"/>
    </source>
</evidence>
<comment type="catalytic activity">
    <reaction evidence="1">
        <text>a 4-O-methyl-thymidine in DNA + L-cysteinyl-[protein] = a thymidine in DNA + S-methyl-L-cysteinyl-[protein]</text>
        <dbReference type="Rhea" id="RHEA:53428"/>
        <dbReference type="Rhea" id="RHEA-COMP:10131"/>
        <dbReference type="Rhea" id="RHEA-COMP:10132"/>
        <dbReference type="Rhea" id="RHEA-COMP:13555"/>
        <dbReference type="Rhea" id="RHEA-COMP:13556"/>
        <dbReference type="ChEBI" id="CHEBI:29950"/>
        <dbReference type="ChEBI" id="CHEBI:82612"/>
        <dbReference type="ChEBI" id="CHEBI:137386"/>
        <dbReference type="ChEBI" id="CHEBI:137387"/>
        <dbReference type="EC" id="2.1.1.63"/>
    </reaction>
</comment>
<dbReference type="InterPro" id="IPR008332">
    <property type="entry name" value="MethylG_MeTrfase_N"/>
</dbReference>
<sequence length="169" mass="19126">MLYKASYQSPLGEMSLLSDETYLLRLWFNEQKYFGSAYDLNLAQKDESLPITEAIEWLNQYFRGENPNSQKIKLKPEVTEFRKRVLKILSDIPYGTLITYKEISNLLQINDEKKRNMSQAVGGAVGHNPISIIIPCHRVVGSDGSLTGYAGGLDKKRALLALEQNSLIK</sequence>
<dbReference type="SUPFAM" id="SSF46767">
    <property type="entry name" value="Methylated DNA-protein cysteine methyltransferase, C-terminal domain"/>
    <property type="match status" value="1"/>
</dbReference>
<comment type="caution">
    <text evidence="11">The sequence shown here is derived from an EMBL/GenBank/DDBJ whole genome shotgun (WGS) entry which is preliminary data.</text>
</comment>
<dbReference type="NCBIfam" id="TIGR00589">
    <property type="entry name" value="ogt"/>
    <property type="match status" value="1"/>
</dbReference>
<evidence type="ECO:0000256" key="1">
    <source>
        <dbReference type="ARBA" id="ARBA00001286"/>
    </source>
</evidence>
<accession>A0A084A8T4</accession>
<comment type="catalytic activity">
    <reaction evidence="8">
        <text>a 6-O-methyl-2'-deoxyguanosine in DNA + L-cysteinyl-[protein] = S-methyl-L-cysteinyl-[protein] + a 2'-deoxyguanosine in DNA</text>
        <dbReference type="Rhea" id="RHEA:24000"/>
        <dbReference type="Rhea" id="RHEA-COMP:10131"/>
        <dbReference type="Rhea" id="RHEA-COMP:10132"/>
        <dbReference type="Rhea" id="RHEA-COMP:11367"/>
        <dbReference type="Rhea" id="RHEA-COMP:11368"/>
        <dbReference type="ChEBI" id="CHEBI:29950"/>
        <dbReference type="ChEBI" id="CHEBI:82612"/>
        <dbReference type="ChEBI" id="CHEBI:85445"/>
        <dbReference type="ChEBI" id="CHEBI:85448"/>
        <dbReference type="EC" id="2.1.1.63"/>
    </reaction>
</comment>
<dbReference type="InterPro" id="IPR036217">
    <property type="entry name" value="MethylDNA_cys_MeTrfase_DNAb"/>
</dbReference>
<dbReference type="InterPro" id="IPR001497">
    <property type="entry name" value="MethylDNA_cys_MeTrfase_AS"/>
</dbReference>
<dbReference type="EC" id="2.1.1.63" evidence="3"/>
<keyword evidence="5 11" id="KW-0808">Transferase</keyword>
<dbReference type="GO" id="GO:0003908">
    <property type="term" value="F:methylated-DNA-[protein]-cysteine S-methyltransferase activity"/>
    <property type="evidence" value="ECO:0007669"/>
    <property type="project" value="UniProtKB-EC"/>
</dbReference>
<feature type="domain" description="Methylated-DNA-[protein]-cysteine S-methyltransferase DNA binding" evidence="9">
    <location>
        <begin position="80"/>
        <end position="164"/>
    </location>
</feature>
<dbReference type="Gene3D" id="3.30.160.70">
    <property type="entry name" value="Methylated DNA-protein cysteine methyltransferase domain"/>
    <property type="match status" value="1"/>
</dbReference>
<dbReference type="PROSITE" id="PS00374">
    <property type="entry name" value="MGMT"/>
    <property type="match status" value="1"/>
</dbReference>